<gene>
    <name evidence="1" type="ORF">F9K94_22560</name>
</gene>
<sequence length="83" mass="9929">MPIPRSPKSANTAWFSDETINDINRMARWFTPLDDDVADLARRTMMRARRLPKSVRDRPDTRFLLFQLMRKLALEDREPRLKI</sequence>
<dbReference type="EMBL" id="WBVY01000009">
    <property type="protein sequence ID" value="KAB2654853.1"/>
    <property type="molecule type" value="Genomic_DNA"/>
</dbReference>
<dbReference type="RefSeq" id="WP_151648772.1">
    <property type="nucleotide sequence ID" value="NZ_WBVY01000009.1"/>
</dbReference>
<comment type="caution">
    <text evidence="1">The sequence shown here is derived from an EMBL/GenBank/DDBJ whole genome shotgun (WGS) entry which is preliminary data.</text>
</comment>
<evidence type="ECO:0000313" key="2">
    <source>
        <dbReference type="Proteomes" id="UP000460650"/>
    </source>
</evidence>
<accession>A0A7V7VQB1</accession>
<reference evidence="1 2" key="1">
    <citation type="submission" date="2019-09" db="EMBL/GenBank/DDBJ databases">
        <title>Taxonomic organization of the family Brucellaceae based on a phylogenomic approach.</title>
        <authorList>
            <person name="Leclercq S."/>
            <person name="Cloeckaert A."/>
            <person name="Zygmunt M.S."/>
        </authorList>
    </citation>
    <scope>NUCLEOTIDE SEQUENCE [LARGE SCALE GENOMIC DNA]</scope>
    <source>
        <strain evidence="1 2">TA93</strain>
    </source>
</reference>
<evidence type="ECO:0000313" key="1">
    <source>
        <dbReference type="EMBL" id="KAB2654853.1"/>
    </source>
</evidence>
<evidence type="ECO:0008006" key="3">
    <source>
        <dbReference type="Google" id="ProtNLM"/>
    </source>
</evidence>
<dbReference type="AlphaFoldDB" id="A0A7V7VQB1"/>
<organism evidence="1 2">
    <name type="scientific">Brucella tritici</name>
    <dbReference type="NCBI Taxonomy" id="94626"/>
    <lineage>
        <taxon>Bacteria</taxon>
        <taxon>Pseudomonadati</taxon>
        <taxon>Pseudomonadota</taxon>
        <taxon>Alphaproteobacteria</taxon>
        <taxon>Hyphomicrobiales</taxon>
        <taxon>Brucellaceae</taxon>
        <taxon>Brucella/Ochrobactrum group</taxon>
        <taxon>Brucella</taxon>
    </lineage>
</organism>
<name>A0A7V7VQB1_9HYPH</name>
<protein>
    <recommendedName>
        <fullName evidence="3">Transposase</fullName>
    </recommendedName>
</protein>
<proteinExistence type="predicted"/>
<dbReference type="Proteomes" id="UP000460650">
    <property type="component" value="Unassembled WGS sequence"/>
</dbReference>